<sequence>MINTIIGTVLSNTGDEQFMAKIQEFEFYPDKAMAEESAYAVYLRKYPEEVNPRKNAKVSPWYAVIEIGNIDLGQPLTKNIFYSLVWADEQPKVFDADVSLIWQKNDQGFDGIEPVRWMMS</sequence>
<organism evidence="1 2">
    <name type="scientific">Moraxella bovoculi</name>
    <dbReference type="NCBI Taxonomy" id="386891"/>
    <lineage>
        <taxon>Bacteria</taxon>
        <taxon>Pseudomonadati</taxon>
        <taxon>Pseudomonadota</taxon>
        <taxon>Gammaproteobacteria</taxon>
        <taxon>Moraxellales</taxon>
        <taxon>Moraxellaceae</taxon>
        <taxon>Moraxella</taxon>
    </lineage>
</organism>
<gene>
    <name evidence="1" type="ORF">AAX06_02200</name>
</gene>
<dbReference type="Proteomes" id="UP000077465">
    <property type="component" value="Chromosome"/>
</dbReference>
<accession>A0AAC8T9A8</accession>
<name>A0AAC8T9A8_9GAMM</name>
<dbReference type="RefSeq" id="WP_046699159.1">
    <property type="nucleotide sequence ID" value="NZ_CP011376.1"/>
</dbReference>
<protein>
    <submittedName>
        <fullName evidence="1">Uncharacterized protein</fullName>
    </submittedName>
</protein>
<evidence type="ECO:0000313" key="2">
    <source>
        <dbReference type="Proteomes" id="UP000077465"/>
    </source>
</evidence>
<proteinExistence type="predicted"/>
<dbReference type="EMBL" id="CP011376">
    <property type="protein sequence ID" value="AKG07176.1"/>
    <property type="molecule type" value="Genomic_DNA"/>
</dbReference>
<dbReference type="AlphaFoldDB" id="A0AAC8T9A8"/>
<evidence type="ECO:0000313" key="1">
    <source>
        <dbReference type="EMBL" id="AKG07176.1"/>
    </source>
</evidence>
<reference evidence="1 2" key="1">
    <citation type="submission" date="2015-05" db="EMBL/GenBank/DDBJ databases">
        <authorList>
            <person name="Dickey A."/>
            <person name="Clawson M."/>
            <person name="Bono J."/>
            <person name="Loy J.D."/>
        </authorList>
    </citation>
    <scope>NUCLEOTIDE SEQUENCE [LARGE SCALE GENOMIC DNA]</scope>
    <source>
        <strain evidence="1 2">22581</strain>
    </source>
</reference>